<organism evidence="2 3">
    <name type="scientific">Petrolisthes manimaculis</name>
    <dbReference type="NCBI Taxonomy" id="1843537"/>
    <lineage>
        <taxon>Eukaryota</taxon>
        <taxon>Metazoa</taxon>
        <taxon>Ecdysozoa</taxon>
        <taxon>Arthropoda</taxon>
        <taxon>Crustacea</taxon>
        <taxon>Multicrustacea</taxon>
        <taxon>Malacostraca</taxon>
        <taxon>Eumalacostraca</taxon>
        <taxon>Eucarida</taxon>
        <taxon>Decapoda</taxon>
        <taxon>Pleocyemata</taxon>
        <taxon>Anomura</taxon>
        <taxon>Galatheoidea</taxon>
        <taxon>Porcellanidae</taxon>
        <taxon>Petrolisthes</taxon>
    </lineage>
</organism>
<evidence type="ECO:0000313" key="2">
    <source>
        <dbReference type="EMBL" id="KAK4318429.1"/>
    </source>
</evidence>
<proteinExistence type="predicted"/>
<accession>A0AAE1Q1B2</accession>
<protein>
    <submittedName>
        <fullName evidence="2">Uncharacterized protein</fullName>
    </submittedName>
</protein>
<reference evidence="2" key="1">
    <citation type="submission" date="2023-11" db="EMBL/GenBank/DDBJ databases">
        <title>Genome assemblies of two species of porcelain crab, Petrolisthes cinctipes and Petrolisthes manimaculis (Anomura: Porcellanidae).</title>
        <authorList>
            <person name="Angst P."/>
        </authorList>
    </citation>
    <scope>NUCLEOTIDE SEQUENCE</scope>
    <source>
        <strain evidence="2">PB745_02</strain>
        <tissue evidence="2">Gill</tissue>
    </source>
</reference>
<feature type="signal peptide" evidence="1">
    <location>
        <begin position="1"/>
        <end position="28"/>
    </location>
</feature>
<evidence type="ECO:0000313" key="3">
    <source>
        <dbReference type="Proteomes" id="UP001292094"/>
    </source>
</evidence>
<feature type="chain" id="PRO_5041916219" evidence="1">
    <location>
        <begin position="29"/>
        <end position="73"/>
    </location>
</feature>
<evidence type="ECO:0000256" key="1">
    <source>
        <dbReference type="SAM" id="SignalP"/>
    </source>
</evidence>
<name>A0AAE1Q1B2_9EUCA</name>
<dbReference type="AlphaFoldDB" id="A0AAE1Q1B2"/>
<comment type="caution">
    <text evidence="2">The sequence shown here is derived from an EMBL/GenBank/DDBJ whole genome shotgun (WGS) entry which is preliminary data.</text>
</comment>
<dbReference type="EMBL" id="JAWZYT010000834">
    <property type="protein sequence ID" value="KAK4318429.1"/>
    <property type="molecule type" value="Genomic_DNA"/>
</dbReference>
<keyword evidence="1" id="KW-0732">Signal</keyword>
<sequence>MTHTHTHIQSLLLRRYIVYLSSLTPCAAKKGRRATTINIKNNNINKNNNNKNSTEQFIRLLFLKLSDRAAPSS</sequence>
<gene>
    <name evidence="2" type="ORF">Pmani_010566</name>
</gene>
<dbReference type="Proteomes" id="UP001292094">
    <property type="component" value="Unassembled WGS sequence"/>
</dbReference>
<keyword evidence="3" id="KW-1185">Reference proteome</keyword>